<proteinExistence type="predicted"/>
<evidence type="ECO:0000313" key="2">
    <source>
        <dbReference type="Proteomes" id="UP000004324"/>
    </source>
</evidence>
<protein>
    <submittedName>
        <fullName evidence="1">Uncharacterized protein</fullName>
    </submittedName>
</protein>
<reference evidence="1 2" key="1">
    <citation type="journal article" date="2012" name="J. Bacteriol.">
        <title>Draft Genome Sequences for Two Metal-Reducing Pelosinus fermentans Strains Isolated from a Cr(VI)-Contaminated Site and for Type Strain R7.</title>
        <authorList>
            <person name="Brown S.D."/>
            <person name="Podar M."/>
            <person name="Klingeman D.M."/>
            <person name="Johnson C.M."/>
            <person name="Yang Z.K."/>
            <person name="Utturkar S.M."/>
            <person name="Land M.L."/>
            <person name="Mosher J.J."/>
            <person name="Hurt R.A.Jr."/>
            <person name="Phelps T.J."/>
            <person name="Palumbo A.V."/>
            <person name="Arkin A.P."/>
            <person name="Hazen T.C."/>
            <person name="Elias D.A."/>
        </authorList>
    </citation>
    <scope>NUCLEOTIDE SEQUENCE [LARGE SCALE GENOMIC DNA]</scope>
    <source>
        <strain evidence="1 2">B4</strain>
    </source>
</reference>
<name>I8RIC5_9FIRM</name>
<dbReference type="Proteomes" id="UP000004324">
    <property type="component" value="Unassembled WGS sequence"/>
</dbReference>
<dbReference type="AlphaFoldDB" id="I8RIC5"/>
<evidence type="ECO:0000313" key="1">
    <source>
        <dbReference type="EMBL" id="EIW17775.1"/>
    </source>
</evidence>
<comment type="caution">
    <text evidence="1">The sequence shown here is derived from an EMBL/GenBank/DDBJ whole genome shotgun (WGS) entry which is preliminary data.</text>
</comment>
<organism evidence="1 2">
    <name type="scientific">Pelosinus fermentans B4</name>
    <dbReference type="NCBI Taxonomy" id="1149862"/>
    <lineage>
        <taxon>Bacteria</taxon>
        <taxon>Bacillati</taxon>
        <taxon>Bacillota</taxon>
        <taxon>Negativicutes</taxon>
        <taxon>Selenomonadales</taxon>
        <taxon>Sporomusaceae</taxon>
        <taxon>Pelosinus</taxon>
    </lineage>
</organism>
<dbReference type="EMBL" id="AKVJ01000029">
    <property type="protein sequence ID" value="EIW17775.1"/>
    <property type="molecule type" value="Genomic_DNA"/>
</dbReference>
<dbReference type="PATRIC" id="fig|1149862.3.peg.2782"/>
<keyword evidence="2" id="KW-1185">Reference proteome</keyword>
<gene>
    <name evidence="1" type="ORF">FB4_3818</name>
</gene>
<accession>I8RIC5</accession>
<sequence>MIGIAAFKEGTICNQKPNVLQELNRELAGRSVFGIPDRNILFFVVCN</sequence>